<evidence type="ECO:0000256" key="1">
    <source>
        <dbReference type="ARBA" id="ARBA00007043"/>
    </source>
</evidence>
<dbReference type="GeneID" id="110571188"/>
<feature type="compositionally biased region" description="Basic residues" evidence="2">
    <location>
        <begin position="34"/>
        <end position="44"/>
    </location>
</feature>
<feature type="compositionally biased region" description="Basic and acidic residues" evidence="2">
    <location>
        <begin position="92"/>
        <end position="107"/>
    </location>
</feature>
<dbReference type="Proteomes" id="UP000248481">
    <property type="component" value="Chromosome X"/>
</dbReference>
<dbReference type="PANTHER" id="PTHR14047:SF11">
    <property type="entry name" value="P ANTIGEN FAMILY MEMBER 4"/>
    <property type="match status" value="1"/>
</dbReference>
<reference evidence="5" key="1">
    <citation type="submission" date="2025-08" db="UniProtKB">
        <authorList>
            <consortium name="RefSeq"/>
        </authorList>
    </citation>
    <scope>IDENTIFICATION</scope>
    <source>
        <tissue evidence="5">Blood</tissue>
    </source>
</reference>
<sequence length="144" mass="15782">MVKLLEVYQMQETYNPEDCILPAVLPVRNMSARVRSRSRGKRDGKKPSKLDEPGVAKQPGKKTLQKEEPPTEDLDIEPGQEREEGACGVQELELKAESQEKGLEKTGGELGDGPDVKGKTPPNVTLAKIQEAGFVIKVILASEM</sequence>
<dbReference type="InterPro" id="IPR031320">
    <property type="entry name" value="GAGE"/>
</dbReference>
<dbReference type="SMART" id="SM01379">
    <property type="entry name" value="GAGE"/>
    <property type="match status" value="1"/>
</dbReference>
<dbReference type="KEGG" id="nsu:110571188"/>
<dbReference type="PANTHER" id="PTHR14047">
    <property type="entry name" value="P ANTIGEN FAMILY MEMBER 5-RELATED"/>
    <property type="match status" value="1"/>
</dbReference>
<feature type="domain" description="GAGE" evidence="3">
    <location>
        <begin position="30"/>
        <end position="135"/>
    </location>
</feature>
<dbReference type="InParanoid" id="A0A2Y9G7L4"/>
<evidence type="ECO:0000313" key="4">
    <source>
        <dbReference type="Proteomes" id="UP000248481"/>
    </source>
</evidence>
<dbReference type="Pfam" id="PF05831">
    <property type="entry name" value="GAGE"/>
    <property type="match status" value="1"/>
</dbReference>
<proteinExistence type="inferred from homology"/>
<evidence type="ECO:0000313" key="5">
    <source>
        <dbReference type="RefSeq" id="XP_021534982.1"/>
    </source>
</evidence>
<keyword evidence="4" id="KW-1185">Reference proteome</keyword>
<feature type="region of interest" description="Disordered" evidence="2">
    <location>
        <begin position="32"/>
        <end position="122"/>
    </location>
</feature>
<dbReference type="InterPro" id="IPR008625">
    <property type="entry name" value="GAGE_fam"/>
</dbReference>
<gene>
    <name evidence="5" type="primary">PAGE4</name>
</gene>
<feature type="compositionally biased region" description="Basic and acidic residues" evidence="2">
    <location>
        <begin position="45"/>
        <end position="54"/>
    </location>
</feature>
<comment type="similarity">
    <text evidence="1">Belongs to the GAGE family.</text>
</comment>
<protein>
    <submittedName>
        <fullName evidence="5">P antigen family member 4</fullName>
    </submittedName>
</protein>
<evidence type="ECO:0000256" key="2">
    <source>
        <dbReference type="SAM" id="MobiDB-lite"/>
    </source>
</evidence>
<accession>A0A2Y9G7L4</accession>
<evidence type="ECO:0000259" key="3">
    <source>
        <dbReference type="SMART" id="SM01379"/>
    </source>
</evidence>
<name>A0A2Y9G7L4_NEOSC</name>
<dbReference type="CTD" id="9506"/>
<dbReference type="AlphaFoldDB" id="A0A2Y9G7L4"/>
<dbReference type="RefSeq" id="XP_021534982.1">
    <property type="nucleotide sequence ID" value="XM_021679307.1"/>
</dbReference>
<organism evidence="4 5">
    <name type="scientific">Neomonachus schauinslandi</name>
    <name type="common">Hawaiian monk seal</name>
    <name type="synonym">Monachus schauinslandi</name>
    <dbReference type="NCBI Taxonomy" id="29088"/>
    <lineage>
        <taxon>Eukaryota</taxon>
        <taxon>Metazoa</taxon>
        <taxon>Chordata</taxon>
        <taxon>Craniata</taxon>
        <taxon>Vertebrata</taxon>
        <taxon>Euteleostomi</taxon>
        <taxon>Mammalia</taxon>
        <taxon>Eutheria</taxon>
        <taxon>Laurasiatheria</taxon>
        <taxon>Carnivora</taxon>
        <taxon>Caniformia</taxon>
        <taxon>Pinnipedia</taxon>
        <taxon>Phocidae</taxon>
        <taxon>Monachinae</taxon>
        <taxon>Monachini</taxon>
        <taxon>Neomonachus</taxon>
    </lineage>
</organism>